<evidence type="ECO:0000256" key="2">
    <source>
        <dbReference type="ARBA" id="ARBA00023125"/>
    </source>
</evidence>
<dbReference type="Pfam" id="PF13185">
    <property type="entry name" value="GAF_2"/>
    <property type="match status" value="1"/>
</dbReference>
<dbReference type="PANTHER" id="PTHR44688:SF16">
    <property type="entry name" value="DNA-BINDING TRANSCRIPTIONAL ACTIVATOR DEVR_DOSR"/>
    <property type="match status" value="1"/>
</dbReference>
<gene>
    <name evidence="5" type="ORF">HUT05_09785</name>
</gene>
<evidence type="ECO:0000313" key="5">
    <source>
        <dbReference type="EMBL" id="QKZ17609.1"/>
    </source>
</evidence>
<dbReference type="CDD" id="cd06170">
    <property type="entry name" value="LuxR_C_like"/>
    <property type="match status" value="1"/>
</dbReference>
<keyword evidence="3" id="KW-0804">Transcription</keyword>
<organism evidence="5 6">
    <name type="scientific">Streptomyces chartreusis</name>
    <dbReference type="NCBI Taxonomy" id="1969"/>
    <lineage>
        <taxon>Bacteria</taxon>
        <taxon>Bacillati</taxon>
        <taxon>Actinomycetota</taxon>
        <taxon>Actinomycetes</taxon>
        <taxon>Kitasatosporales</taxon>
        <taxon>Streptomycetaceae</taxon>
        <taxon>Streptomyces</taxon>
    </lineage>
</organism>
<keyword evidence="6" id="KW-1185">Reference proteome</keyword>
<dbReference type="Gene3D" id="1.10.10.10">
    <property type="entry name" value="Winged helix-like DNA-binding domain superfamily/Winged helix DNA-binding domain"/>
    <property type="match status" value="1"/>
</dbReference>
<dbReference type="GO" id="GO:0003677">
    <property type="term" value="F:DNA binding"/>
    <property type="evidence" value="ECO:0007669"/>
    <property type="project" value="UniProtKB-KW"/>
</dbReference>
<dbReference type="Gene3D" id="3.30.450.40">
    <property type="match status" value="1"/>
</dbReference>
<dbReference type="Pfam" id="PF00196">
    <property type="entry name" value="GerE"/>
    <property type="match status" value="1"/>
</dbReference>
<dbReference type="InterPro" id="IPR029016">
    <property type="entry name" value="GAF-like_dom_sf"/>
</dbReference>
<dbReference type="SMART" id="SM00421">
    <property type="entry name" value="HTH_LUXR"/>
    <property type="match status" value="1"/>
</dbReference>
<accession>A0A7H8T279</accession>
<evidence type="ECO:0000256" key="1">
    <source>
        <dbReference type="ARBA" id="ARBA00023015"/>
    </source>
</evidence>
<evidence type="ECO:0000256" key="3">
    <source>
        <dbReference type="ARBA" id="ARBA00023163"/>
    </source>
</evidence>
<protein>
    <submittedName>
        <fullName evidence="5">GAF domain-containing protein</fullName>
    </submittedName>
</protein>
<dbReference type="InterPro" id="IPR003018">
    <property type="entry name" value="GAF"/>
</dbReference>
<dbReference type="AlphaFoldDB" id="A0A7H8T279"/>
<dbReference type="RefSeq" id="WP_176574853.1">
    <property type="nucleotide sequence ID" value="NZ_CBDRGH010000014.1"/>
</dbReference>
<evidence type="ECO:0000259" key="4">
    <source>
        <dbReference type="PROSITE" id="PS50043"/>
    </source>
</evidence>
<dbReference type="SUPFAM" id="SSF55781">
    <property type="entry name" value="GAF domain-like"/>
    <property type="match status" value="1"/>
</dbReference>
<dbReference type="EMBL" id="CP056041">
    <property type="protein sequence ID" value="QKZ17609.1"/>
    <property type="molecule type" value="Genomic_DNA"/>
</dbReference>
<dbReference type="PRINTS" id="PR00038">
    <property type="entry name" value="HTHLUXR"/>
</dbReference>
<dbReference type="InterPro" id="IPR000792">
    <property type="entry name" value="Tscrpt_reg_LuxR_C"/>
</dbReference>
<dbReference type="InterPro" id="IPR036388">
    <property type="entry name" value="WH-like_DNA-bd_sf"/>
</dbReference>
<dbReference type="PROSITE" id="PS50043">
    <property type="entry name" value="HTH_LUXR_2"/>
    <property type="match status" value="1"/>
</dbReference>
<dbReference type="PROSITE" id="PS00622">
    <property type="entry name" value="HTH_LUXR_1"/>
    <property type="match status" value="1"/>
</dbReference>
<reference evidence="5 6" key="1">
    <citation type="submission" date="2020-06" db="EMBL/GenBank/DDBJ databases">
        <title>Genome mining for natural products.</title>
        <authorList>
            <person name="Zhang B."/>
            <person name="Shi J."/>
            <person name="Ge H."/>
        </authorList>
    </citation>
    <scope>NUCLEOTIDE SEQUENCE [LARGE SCALE GENOMIC DNA]</scope>
    <source>
        <strain evidence="5 6">NA02069</strain>
    </source>
</reference>
<dbReference type="Proteomes" id="UP000509418">
    <property type="component" value="Chromosome"/>
</dbReference>
<dbReference type="GO" id="GO:0006355">
    <property type="term" value="P:regulation of DNA-templated transcription"/>
    <property type="evidence" value="ECO:0007669"/>
    <property type="project" value="InterPro"/>
</dbReference>
<proteinExistence type="predicted"/>
<name>A0A7H8T279_STRCX</name>
<dbReference type="InterPro" id="IPR016032">
    <property type="entry name" value="Sig_transdc_resp-reg_C-effctor"/>
</dbReference>
<keyword evidence="1" id="KW-0805">Transcription regulation</keyword>
<sequence length="279" mass="29720">MNPLPQRTDTEAAALIDSLLPERLRSLQRLSGLSTVFGGSTHATSTSRQLRINCLIGTLGRSLHGLTVLPGRGVGGAVLQEGVAQRINDYAASDAITHHYDDIVVREENITSVLAVPVVVGGTVNAVLYGALRDGRLIGDRAMRVAAVIAGQLQQDLERPQPCPERPGRSPLAALGELANIIEATTDAELRSRLVRVHRELCGPYDEAAGARPSAKSRLTAREVDTLRLVAVGASNLEIAAELRLSPETVKAYLRAARQKLGVHNRVAAVHAARLSGLL</sequence>
<dbReference type="SUPFAM" id="SSF46894">
    <property type="entry name" value="C-terminal effector domain of the bipartite response regulators"/>
    <property type="match status" value="1"/>
</dbReference>
<keyword evidence="2" id="KW-0238">DNA-binding</keyword>
<dbReference type="PANTHER" id="PTHR44688">
    <property type="entry name" value="DNA-BINDING TRANSCRIPTIONAL ACTIVATOR DEVR_DOSR"/>
    <property type="match status" value="1"/>
</dbReference>
<feature type="domain" description="HTH luxR-type" evidence="4">
    <location>
        <begin position="212"/>
        <end position="277"/>
    </location>
</feature>
<evidence type="ECO:0000313" key="6">
    <source>
        <dbReference type="Proteomes" id="UP000509418"/>
    </source>
</evidence>